<evidence type="ECO:0000256" key="1">
    <source>
        <dbReference type="ARBA" id="ARBA00004123"/>
    </source>
</evidence>
<dbReference type="Pfam" id="PF22536">
    <property type="entry name" value="WHD_POLR3C"/>
    <property type="match status" value="1"/>
</dbReference>
<dbReference type="InterPro" id="IPR036388">
    <property type="entry name" value="WH-like_DNA-bd_sf"/>
</dbReference>
<evidence type="ECO:0000259" key="13">
    <source>
        <dbReference type="Pfam" id="PF22536"/>
    </source>
</evidence>
<dbReference type="InterPro" id="IPR055207">
    <property type="entry name" value="POLR3C_WHD"/>
</dbReference>
<feature type="domain" description="RNA polymerase III Rpc82 C -terminal" evidence="11">
    <location>
        <begin position="169"/>
        <end position="499"/>
    </location>
</feature>
<evidence type="ECO:0000259" key="12">
    <source>
        <dbReference type="Pfam" id="PF08221"/>
    </source>
</evidence>
<evidence type="ECO:0000256" key="7">
    <source>
        <dbReference type="ARBA" id="ARBA00023242"/>
    </source>
</evidence>
<feature type="compositionally biased region" description="Basic and acidic residues" evidence="10">
    <location>
        <begin position="376"/>
        <end position="398"/>
    </location>
</feature>
<dbReference type="InterPro" id="IPR036390">
    <property type="entry name" value="WH_DNA-bd_sf"/>
</dbReference>
<dbReference type="InterPro" id="IPR013197">
    <property type="entry name" value="RNA_pol_III_RPC82-rel_HTH"/>
</dbReference>
<comment type="caution">
    <text evidence="14">The sequence shown here is derived from an EMBL/GenBank/DDBJ whole genome shotgun (WGS) entry which is preliminary data.</text>
</comment>
<dbReference type="Pfam" id="PF08221">
    <property type="entry name" value="HTH_9"/>
    <property type="match status" value="1"/>
</dbReference>
<evidence type="ECO:0000256" key="9">
    <source>
        <dbReference type="RuleBase" id="RU367076"/>
    </source>
</evidence>
<dbReference type="SUPFAM" id="SSF46785">
    <property type="entry name" value="Winged helix' DNA-binding domain"/>
    <property type="match status" value="1"/>
</dbReference>
<evidence type="ECO:0000313" key="15">
    <source>
        <dbReference type="Proteomes" id="UP000813385"/>
    </source>
</evidence>
<dbReference type="PANTHER" id="PTHR12949">
    <property type="entry name" value="RNA POLYMERASE III DNA DIRECTED -RELATED"/>
    <property type="match status" value="1"/>
</dbReference>
<dbReference type="GO" id="GO:0003697">
    <property type="term" value="F:single-stranded DNA binding"/>
    <property type="evidence" value="ECO:0007669"/>
    <property type="project" value="UniProtKB-UniRule"/>
</dbReference>
<proteinExistence type="inferred from homology"/>
<evidence type="ECO:0000256" key="8">
    <source>
        <dbReference type="ARBA" id="ARBA00025127"/>
    </source>
</evidence>
<dbReference type="InterPro" id="IPR008806">
    <property type="entry name" value="RNA_pol_III_Rpc82_C"/>
</dbReference>
<dbReference type="GO" id="GO:0005666">
    <property type="term" value="C:RNA polymerase III complex"/>
    <property type="evidence" value="ECO:0007669"/>
    <property type="project" value="UniProtKB-UniRule"/>
</dbReference>
<organism evidence="14 15">
    <name type="scientific">Plectosphaerella cucumerina</name>
    <dbReference type="NCBI Taxonomy" id="40658"/>
    <lineage>
        <taxon>Eukaryota</taxon>
        <taxon>Fungi</taxon>
        <taxon>Dikarya</taxon>
        <taxon>Ascomycota</taxon>
        <taxon>Pezizomycotina</taxon>
        <taxon>Sordariomycetes</taxon>
        <taxon>Hypocreomycetidae</taxon>
        <taxon>Glomerellales</taxon>
        <taxon>Plectosphaerellaceae</taxon>
        <taxon>Plectosphaerella</taxon>
    </lineage>
</organism>
<gene>
    <name evidence="14" type="ORF">B0T11DRAFT_333984</name>
</gene>
<dbReference type="Proteomes" id="UP000813385">
    <property type="component" value="Unassembled WGS sequence"/>
</dbReference>
<accession>A0A8K0T576</accession>
<feature type="domain" description="RNA polymerase III subunit RPC82-related helix-turn-helix" evidence="12">
    <location>
        <begin position="8"/>
        <end position="63"/>
    </location>
</feature>
<dbReference type="InterPro" id="IPR039748">
    <property type="entry name" value="RPC3"/>
</dbReference>
<comment type="similarity">
    <text evidence="2 9">Belongs to the RNA polymerase beta chain family.</text>
</comment>
<dbReference type="PANTHER" id="PTHR12949:SF0">
    <property type="entry name" value="DNA-DIRECTED RNA POLYMERASE III SUBUNIT RPC3"/>
    <property type="match status" value="1"/>
</dbReference>
<dbReference type="AlphaFoldDB" id="A0A8K0T576"/>
<evidence type="ECO:0000256" key="4">
    <source>
        <dbReference type="ARBA" id="ARBA00016689"/>
    </source>
</evidence>
<keyword evidence="7 9" id="KW-0539">Nucleus</keyword>
<name>A0A8K0T576_9PEZI</name>
<evidence type="ECO:0000313" key="14">
    <source>
        <dbReference type="EMBL" id="KAH7347934.1"/>
    </source>
</evidence>
<feature type="compositionally biased region" description="Basic and acidic residues" evidence="10">
    <location>
        <begin position="440"/>
        <end position="458"/>
    </location>
</feature>
<keyword evidence="5 9" id="KW-0240">DNA-directed RNA polymerase</keyword>
<sequence>MLSKHAAELCAHLVNDFFGELPARIIAVLFSKGRSTVTQLVQHTSLPPRTIRHGLAVLVQQNLLYVYAAPDSRIANYEANPDACYNIIRSGKIVDMVREEFGPAEEEVVRTLMQLGHARISDLVQAFGFQSTNGESTSNGHSVNGHSASEYPRGAGNVRSLRDLHTVLGRLVIAEIVDQVGPKTFRNPDDIYREIEDEINKGLPGEKSTAKAKEKMRETVDSQFQAARDESKKLKRQLNQTMPLSVKRRKLAPGAHAQASNGLGDVSEIDPNVVLKVNVERCLVDLRNLTLSRFATDSLGVGSGLVYHAALRILSDKVSRCRSDPRISGPHGGNTNADFDDASGYAQAQQQVSITSIQLYEALDPSIDLSSGIGRASKDKLDSRSAEKIRPGRPRPADESDESEDEGLSRGTARRTVDSDSETGDDEAYGSTTRGGTGGDTRRNSRVQFREESGSKEARFDQMRQHLLLLSQSKQGFLRHCGTQGRGQWTVDFDLVVNDLRRTEADAVIEQTFGRHGLRLARILRGKGKLDEKTLPALALMKKGDVQGKMLALQMSGFVDVQEVPRDNSRLANRTMFFWFFDEERVQSRLVDDYYKTMLRCLQTLDVQRHRERDILSFVERKDVRGKEQEVMTAEHYDKYSQFLGLQNKLLGHVMRLDELISIFRDF</sequence>
<dbReference type="EMBL" id="JAGPXD010000007">
    <property type="protein sequence ID" value="KAH7347934.1"/>
    <property type="molecule type" value="Genomic_DNA"/>
</dbReference>
<comment type="subunit">
    <text evidence="3 9">Component of the RNA polymerase III (Pol III) complex consisting of 17 subunits.</text>
</comment>
<keyword evidence="6 9" id="KW-0804">Transcription</keyword>
<feature type="domain" description="DNA-directed RNA polymerase III subunit RPC3 winged-helix" evidence="13">
    <location>
        <begin position="506"/>
        <end position="580"/>
    </location>
</feature>
<evidence type="ECO:0000256" key="2">
    <source>
        <dbReference type="ARBA" id="ARBA00006835"/>
    </source>
</evidence>
<reference evidence="14" key="1">
    <citation type="journal article" date="2021" name="Nat. Commun.">
        <title>Genetic determinants of endophytism in the Arabidopsis root mycobiome.</title>
        <authorList>
            <person name="Mesny F."/>
            <person name="Miyauchi S."/>
            <person name="Thiergart T."/>
            <person name="Pickel B."/>
            <person name="Atanasova L."/>
            <person name="Karlsson M."/>
            <person name="Huettel B."/>
            <person name="Barry K.W."/>
            <person name="Haridas S."/>
            <person name="Chen C."/>
            <person name="Bauer D."/>
            <person name="Andreopoulos W."/>
            <person name="Pangilinan J."/>
            <person name="LaButti K."/>
            <person name="Riley R."/>
            <person name="Lipzen A."/>
            <person name="Clum A."/>
            <person name="Drula E."/>
            <person name="Henrissat B."/>
            <person name="Kohler A."/>
            <person name="Grigoriev I.V."/>
            <person name="Martin F.M."/>
            <person name="Hacquard S."/>
        </authorList>
    </citation>
    <scope>NUCLEOTIDE SEQUENCE</scope>
    <source>
        <strain evidence="14">MPI-CAGE-AT-0016</strain>
    </source>
</reference>
<protein>
    <recommendedName>
        <fullName evidence="4 9">DNA-directed RNA polymerase III subunit RPC3</fullName>
        <shortName evidence="9">RNA polymerase III subunit C3</shortName>
    </recommendedName>
</protein>
<dbReference type="Pfam" id="PF05645">
    <property type="entry name" value="RNA_pol_Rpc82"/>
    <property type="match status" value="1"/>
</dbReference>
<feature type="compositionally biased region" description="Acidic residues" evidence="10">
    <location>
        <begin position="419"/>
        <end position="428"/>
    </location>
</feature>
<keyword evidence="15" id="KW-1185">Reference proteome</keyword>
<comment type="function">
    <text evidence="8 9">DNA-dependent RNA polymerase catalyzes the transcription of DNA into RNA using the four ribonucleoside triphosphates as substrates. Specific core component of RNA polymerase III which synthesizes small RNAs, such as 5S rRNA and tRNAs.</text>
</comment>
<dbReference type="OrthoDB" id="272392at2759"/>
<evidence type="ECO:0000256" key="5">
    <source>
        <dbReference type="ARBA" id="ARBA00022478"/>
    </source>
</evidence>
<feature type="region of interest" description="Disordered" evidence="10">
    <location>
        <begin position="371"/>
        <end position="458"/>
    </location>
</feature>
<evidence type="ECO:0000259" key="11">
    <source>
        <dbReference type="Pfam" id="PF05645"/>
    </source>
</evidence>
<evidence type="ECO:0000256" key="3">
    <source>
        <dbReference type="ARBA" id="ARBA00011206"/>
    </source>
</evidence>
<feature type="region of interest" description="Disordered" evidence="10">
    <location>
        <begin position="321"/>
        <end position="341"/>
    </location>
</feature>
<evidence type="ECO:0000256" key="6">
    <source>
        <dbReference type="ARBA" id="ARBA00023163"/>
    </source>
</evidence>
<dbReference type="GO" id="GO:0006351">
    <property type="term" value="P:DNA-templated transcription"/>
    <property type="evidence" value="ECO:0007669"/>
    <property type="project" value="InterPro"/>
</dbReference>
<evidence type="ECO:0000256" key="10">
    <source>
        <dbReference type="SAM" id="MobiDB-lite"/>
    </source>
</evidence>
<dbReference type="Gene3D" id="1.10.10.10">
    <property type="entry name" value="Winged helix-like DNA-binding domain superfamily/Winged helix DNA-binding domain"/>
    <property type="match status" value="2"/>
</dbReference>
<comment type="subcellular location">
    <subcellularLocation>
        <location evidence="1 9">Nucleus</location>
    </subcellularLocation>
</comment>